<evidence type="ECO:0000313" key="7">
    <source>
        <dbReference type="EMBL" id="OKH26076.1"/>
    </source>
</evidence>
<keyword evidence="4" id="KW-0745">Spermidine biosynthesis</keyword>
<dbReference type="InterPro" id="IPR029063">
    <property type="entry name" value="SAM-dependent_MTases_sf"/>
</dbReference>
<dbReference type="EC" id="2.5.1.16" evidence="4"/>
<feature type="binding site" evidence="4">
    <location>
        <position position="79"/>
    </location>
    <ligand>
        <name>spermidine</name>
        <dbReference type="ChEBI" id="CHEBI:57834"/>
    </ligand>
</feature>
<feature type="binding site" evidence="4">
    <location>
        <position position="103"/>
    </location>
    <ligand>
        <name>spermidine</name>
        <dbReference type="ChEBI" id="CHEBI:57834"/>
    </ligand>
</feature>
<dbReference type="GO" id="GO:0008295">
    <property type="term" value="P:spermidine biosynthetic process"/>
    <property type="evidence" value="ECO:0007669"/>
    <property type="project" value="UniProtKB-UniRule"/>
</dbReference>
<keyword evidence="3 4" id="KW-0620">Polyamine biosynthesis</keyword>
<feature type="active site" description="Proton acceptor" evidence="4 5">
    <location>
        <position position="173"/>
    </location>
</feature>
<dbReference type="UniPathway" id="UPA00248">
    <property type="reaction ID" value="UER00314"/>
</dbReference>
<dbReference type="InterPro" id="IPR037163">
    <property type="entry name" value="Spermidine_synt_N_sf"/>
</dbReference>
<evidence type="ECO:0000259" key="6">
    <source>
        <dbReference type="PROSITE" id="PS51006"/>
    </source>
</evidence>
<keyword evidence="8" id="KW-1185">Reference proteome</keyword>
<feature type="binding site" evidence="4">
    <location>
        <position position="123"/>
    </location>
    <ligand>
        <name>S-methyl-5'-thioadenosine</name>
        <dbReference type="ChEBI" id="CHEBI:17509"/>
    </ligand>
</feature>
<dbReference type="SUPFAM" id="SSF53335">
    <property type="entry name" value="S-adenosyl-L-methionine-dependent methyltransferases"/>
    <property type="match status" value="1"/>
</dbReference>
<evidence type="ECO:0000256" key="2">
    <source>
        <dbReference type="ARBA" id="ARBA00022679"/>
    </source>
</evidence>
<dbReference type="Pfam" id="PF17284">
    <property type="entry name" value="Spermine_synt_N"/>
    <property type="match status" value="1"/>
</dbReference>
<organism evidence="7 8">
    <name type="scientific">Hydrococcus rivularis NIES-593</name>
    <dbReference type="NCBI Taxonomy" id="1921803"/>
    <lineage>
        <taxon>Bacteria</taxon>
        <taxon>Bacillati</taxon>
        <taxon>Cyanobacteriota</taxon>
        <taxon>Cyanophyceae</taxon>
        <taxon>Pleurocapsales</taxon>
        <taxon>Hydrococcaceae</taxon>
        <taxon>Hydrococcus</taxon>
    </lineage>
</organism>
<dbReference type="PROSITE" id="PS51006">
    <property type="entry name" value="PABS_2"/>
    <property type="match status" value="1"/>
</dbReference>
<dbReference type="GO" id="GO:0005829">
    <property type="term" value="C:cytosol"/>
    <property type="evidence" value="ECO:0007669"/>
    <property type="project" value="TreeGrafter"/>
</dbReference>
<sequence>MTNSDRPASELASSQFNPSEWVIDGNESIALSIHIKGDRLFKEDSPYQTVEVFDTYGNGKMLTIDRMVMCTEADEASYHEMIAHVPMQTHPSVKDVLVIGAGDGGTIRELVRYPGIERVTMVEIDEAVVRASKQFLPTISSAFNHPKLNLLIDDGIKFVKEAADASYDLVIIDSSDPVGPSEGLFTKSFYEDVYRCLRTGGVVTVQSESPSYNPKAFIELNQCLKQVFGSDRVHCYLVFIPMYPTGMWSLTYCSKQGPHPIENFDYNKATQFAKEHDLHYYNADVHKAAFCLPTYVQKMING</sequence>
<dbReference type="NCBIfam" id="NF002010">
    <property type="entry name" value="PRK00811.1"/>
    <property type="match status" value="1"/>
</dbReference>
<dbReference type="Gene3D" id="2.30.140.10">
    <property type="entry name" value="Spermidine synthase, tetramerisation domain"/>
    <property type="match status" value="1"/>
</dbReference>
<dbReference type="GO" id="GO:0004766">
    <property type="term" value="F:spermidine synthase activity"/>
    <property type="evidence" value="ECO:0007669"/>
    <property type="project" value="UniProtKB-UniRule"/>
</dbReference>
<reference evidence="7 8" key="1">
    <citation type="submission" date="2016-11" db="EMBL/GenBank/DDBJ databases">
        <title>Draft Genome Sequences of Nine Cyanobacterial Strains from Diverse Habitats.</title>
        <authorList>
            <person name="Zhu T."/>
            <person name="Hou S."/>
            <person name="Lu X."/>
            <person name="Hess W.R."/>
        </authorList>
    </citation>
    <scope>NUCLEOTIDE SEQUENCE [LARGE SCALE GENOMIC DNA]</scope>
    <source>
        <strain evidence="7 8">NIES-593</strain>
    </source>
</reference>
<comment type="function">
    <text evidence="4">Catalyzes the irreversible transfer of a propylamine group from the amino donor S-adenosylmethioninamine (decarboxy-AdoMet) to putrescine (1,4-diaminobutane) to yield spermidine.</text>
</comment>
<dbReference type="PANTHER" id="PTHR11558:SF11">
    <property type="entry name" value="SPERMIDINE SYNTHASE"/>
    <property type="match status" value="1"/>
</dbReference>
<dbReference type="OrthoDB" id="9793120at2"/>
<evidence type="ECO:0000256" key="5">
    <source>
        <dbReference type="PROSITE-ProRule" id="PRU00354"/>
    </source>
</evidence>
<dbReference type="Pfam" id="PF01564">
    <property type="entry name" value="Spermine_synth"/>
    <property type="match status" value="1"/>
</dbReference>
<dbReference type="AlphaFoldDB" id="A0A1U7HR58"/>
<comment type="subunit">
    <text evidence="4">Homodimer or homotetramer.</text>
</comment>
<comment type="pathway">
    <text evidence="4">Amine and polyamine biosynthesis; spermidine biosynthesis; spermidine from putrescine: step 1/1.</text>
</comment>
<comment type="caution">
    <text evidence="7">The sequence shown here is derived from an EMBL/GenBank/DDBJ whole genome shotgun (WGS) entry which is preliminary data.</text>
</comment>
<feature type="binding site" evidence="4">
    <location>
        <begin position="173"/>
        <end position="176"/>
    </location>
    <ligand>
        <name>spermidine</name>
        <dbReference type="ChEBI" id="CHEBI:57834"/>
    </ligand>
</feature>
<dbReference type="NCBIfam" id="TIGR00417">
    <property type="entry name" value="speE"/>
    <property type="match status" value="1"/>
</dbReference>
<dbReference type="InterPro" id="IPR035246">
    <property type="entry name" value="Spermidine_synt_N"/>
</dbReference>
<feature type="binding site" evidence="4">
    <location>
        <begin position="154"/>
        <end position="155"/>
    </location>
    <ligand>
        <name>S-methyl-5'-thioadenosine</name>
        <dbReference type="ChEBI" id="CHEBI:17509"/>
    </ligand>
</feature>
<feature type="binding site" evidence="4">
    <location>
        <position position="180"/>
    </location>
    <ligand>
        <name>S-methyl-5'-thioadenosine</name>
        <dbReference type="ChEBI" id="CHEBI:17509"/>
    </ligand>
</feature>
<evidence type="ECO:0000256" key="3">
    <source>
        <dbReference type="ARBA" id="ARBA00023115"/>
    </source>
</evidence>
<dbReference type="HAMAP" id="MF_00198">
    <property type="entry name" value="Spermidine_synth"/>
    <property type="match status" value="1"/>
</dbReference>
<dbReference type="InterPro" id="IPR001045">
    <property type="entry name" value="Spermi_synthase"/>
</dbReference>
<protein>
    <recommendedName>
        <fullName evidence="4">Polyamine aminopropyltransferase</fullName>
    </recommendedName>
    <alternativeName>
        <fullName evidence="4">Putrescine aminopropyltransferase</fullName>
        <shortName evidence="4">PAPT</shortName>
    </alternativeName>
    <alternativeName>
        <fullName evidence="4">Spermidine synthase</fullName>
        <shortName evidence="4">SPDS</shortName>
        <shortName evidence="4">SPDSY</shortName>
        <ecNumber evidence="4">2.5.1.16</ecNumber>
    </alternativeName>
</protein>
<dbReference type="PANTHER" id="PTHR11558">
    <property type="entry name" value="SPERMIDINE/SPERMINE SYNTHASE"/>
    <property type="match status" value="1"/>
</dbReference>
<comment type="catalytic activity">
    <reaction evidence="4">
        <text>S-adenosyl 3-(methylsulfanyl)propylamine + putrescine = S-methyl-5'-thioadenosine + spermidine + H(+)</text>
        <dbReference type="Rhea" id="RHEA:12721"/>
        <dbReference type="ChEBI" id="CHEBI:15378"/>
        <dbReference type="ChEBI" id="CHEBI:17509"/>
        <dbReference type="ChEBI" id="CHEBI:57443"/>
        <dbReference type="ChEBI" id="CHEBI:57834"/>
        <dbReference type="ChEBI" id="CHEBI:326268"/>
        <dbReference type="EC" id="2.5.1.16"/>
    </reaction>
</comment>
<proteinExistence type="inferred from homology"/>
<feature type="domain" description="PABS" evidence="6">
    <location>
        <begin position="19"/>
        <end position="255"/>
    </location>
</feature>
<dbReference type="RefSeq" id="WP_073598185.1">
    <property type="nucleotide sequence ID" value="NZ_MRCB01000002.1"/>
</dbReference>
<evidence type="ECO:0000313" key="8">
    <source>
        <dbReference type="Proteomes" id="UP000186868"/>
    </source>
</evidence>
<dbReference type="EMBL" id="MRCB01000002">
    <property type="protein sequence ID" value="OKH26076.1"/>
    <property type="molecule type" value="Genomic_DNA"/>
</dbReference>
<dbReference type="Proteomes" id="UP000186868">
    <property type="component" value="Unassembled WGS sequence"/>
</dbReference>
<dbReference type="Gene3D" id="3.40.50.150">
    <property type="entry name" value="Vaccinia Virus protein VP39"/>
    <property type="match status" value="1"/>
</dbReference>
<dbReference type="InterPro" id="IPR030374">
    <property type="entry name" value="PABS"/>
</dbReference>
<name>A0A1U7HR58_9CYAN</name>
<keyword evidence="2 4" id="KW-0808">Transferase</keyword>
<gene>
    <name evidence="4" type="primary">speE</name>
    <name evidence="7" type="ORF">NIES593_03090</name>
</gene>
<dbReference type="CDD" id="cd02440">
    <property type="entry name" value="AdoMet_MTases"/>
    <property type="match status" value="1"/>
</dbReference>
<accession>A0A1U7HR58</accession>
<dbReference type="STRING" id="1921803.NIES593_03090"/>
<evidence type="ECO:0000256" key="1">
    <source>
        <dbReference type="ARBA" id="ARBA00007867"/>
    </source>
</evidence>
<feature type="binding site" evidence="4">
    <location>
        <position position="48"/>
    </location>
    <ligand>
        <name>S-methyl-5'-thioadenosine</name>
        <dbReference type="ChEBI" id="CHEBI:17509"/>
    </ligand>
</feature>
<evidence type="ECO:0000256" key="4">
    <source>
        <dbReference type="HAMAP-Rule" id="MF_00198"/>
    </source>
</evidence>
<comment type="similarity">
    <text evidence="1 4">Belongs to the spermidine/spermine synthase family.</text>
</comment>